<proteinExistence type="predicted"/>
<dbReference type="Proteomes" id="UP000076727">
    <property type="component" value="Unassembled WGS sequence"/>
</dbReference>
<gene>
    <name evidence="1" type="ORF">DAEQUDRAFT_721967</name>
</gene>
<accession>A0A165TFU1</accession>
<dbReference type="EMBL" id="KV429037">
    <property type="protein sequence ID" value="KZT73372.1"/>
    <property type="molecule type" value="Genomic_DNA"/>
</dbReference>
<reference evidence="1 2" key="1">
    <citation type="journal article" date="2016" name="Mol. Biol. Evol.">
        <title>Comparative Genomics of Early-Diverging Mushroom-Forming Fungi Provides Insights into the Origins of Lignocellulose Decay Capabilities.</title>
        <authorList>
            <person name="Nagy L.G."/>
            <person name="Riley R."/>
            <person name="Tritt A."/>
            <person name="Adam C."/>
            <person name="Daum C."/>
            <person name="Floudas D."/>
            <person name="Sun H."/>
            <person name="Yadav J.S."/>
            <person name="Pangilinan J."/>
            <person name="Larsson K.H."/>
            <person name="Matsuura K."/>
            <person name="Barry K."/>
            <person name="Labutti K."/>
            <person name="Kuo R."/>
            <person name="Ohm R.A."/>
            <person name="Bhattacharya S.S."/>
            <person name="Shirouzu T."/>
            <person name="Yoshinaga Y."/>
            <person name="Martin F.M."/>
            <person name="Grigoriev I.V."/>
            <person name="Hibbett D.S."/>
        </authorList>
    </citation>
    <scope>NUCLEOTIDE SEQUENCE [LARGE SCALE GENOMIC DNA]</scope>
    <source>
        <strain evidence="1 2">L-15889</strain>
    </source>
</reference>
<sequence length="76" mass="8164">MWRASMAGYVGCSVLDARHCTLSDDSRLTRARDVPSFLLAISCVAVSRAAEYGGAEPRTRGLHDGELCGIRQSGVH</sequence>
<protein>
    <submittedName>
        <fullName evidence="1">Uncharacterized protein</fullName>
    </submittedName>
</protein>
<evidence type="ECO:0000313" key="1">
    <source>
        <dbReference type="EMBL" id="KZT73372.1"/>
    </source>
</evidence>
<name>A0A165TFU1_9APHY</name>
<evidence type="ECO:0000313" key="2">
    <source>
        <dbReference type="Proteomes" id="UP000076727"/>
    </source>
</evidence>
<dbReference type="AlphaFoldDB" id="A0A165TFU1"/>
<keyword evidence="2" id="KW-1185">Reference proteome</keyword>
<organism evidence="1 2">
    <name type="scientific">Daedalea quercina L-15889</name>
    <dbReference type="NCBI Taxonomy" id="1314783"/>
    <lineage>
        <taxon>Eukaryota</taxon>
        <taxon>Fungi</taxon>
        <taxon>Dikarya</taxon>
        <taxon>Basidiomycota</taxon>
        <taxon>Agaricomycotina</taxon>
        <taxon>Agaricomycetes</taxon>
        <taxon>Polyporales</taxon>
        <taxon>Fomitopsis</taxon>
    </lineage>
</organism>